<name>A0A841YX02_9LIST</name>
<dbReference type="Proteomes" id="UP000569903">
    <property type="component" value="Unassembled WGS sequence"/>
</dbReference>
<feature type="domain" description="Tetratrico peptide repeat group 5" evidence="2">
    <location>
        <begin position="39"/>
        <end position="155"/>
    </location>
</feature>
<evidence type="ECO:0000259" key="2">
    <source>
        <dbReference type="Pfam" id="PF12688"/>
    </source>
</evidence>
<evidence type="ECO:0000313" key="3">
    <source>
        <dbReference type="EMBL" id="MBC1458054.1"/>
    </source>
</evidence>
<protein>
    <submittedName>
        <fullName evidence="3">Tetratricopeptide repeat protein</fullName>
    </submittedName>
</protein>
<dbReference type="InterPro" id="IPR041656">
    <property type="entry name" value="TPR_5"/>
</dbReference>
<dbReference type="SUPFAM" id="SSF48452">
    <property type="entry name" value="TPR-like"/>
    <property type="match status" value="1"/>
</dbReference>
<evidence type="ECO:0000313" key="4">
    <source>
        <dbReference type="EMBL" id="PNP93083.1"/>
    </source>
</evidence>
<dbReference type="Gene3D" id="1.25.40.10">
    <property type="entry name" value="Tetratricopeptide repeat domain"/>
    <property type="match status" value="1"/>
</dbReference>
<keyword evidence="5" id="KW-1185">Reference proteome</keyword>
<dbReference type="SMART" id="SM00028">
    <property type="entry name" value="TPR"/>
    <property type="match status" value="2"/>
</dbReference>
<evidence type="ECO:0000256" key="1">
    <source>
        <dbReference type="PROSITE-ProRule" id="PRU00339"/>
    </source>
</evidence>
<reference evidence="3 6" key="2">
    <citation type="submission" date="2020-03" db="EMBL/GenBank/DDBJ databases">
        <title>Soil Listeria distribution.</title>
        <authorList>
            <person name="Liao J."/>
            <person name="Wiedmann M."/>
        </authorList>
    </citation>
    <scope>NUCLEOTIDE SEQUENCE [LARGE SCALE GENOMIC DNA]</scope>
    <source>
        <strain evidence="3 6">FSL L7-1614</strain>
    </source>
</reference>
<dbReference type="InterPro" id="IPR019734">
    <property type="entry name" value="TPR_rpt"/>
</dbReference>
<organism evidence="3 6">
    <name type="scientific">Listeria newyorkensis</name>
    <dbReference type="NCBI Taxonomy" id="1497681"/>
    <lineage>
        <taxon>Bacteria</taxon>
        <taxon>Bacillati</taxon>
        <taxon>Bacillota</taxon>
        <taxon>Bacilli</taxon>
        <taxon>Bacillales</taxon>
        <taxon>Listeriaceae</taxon>
        <taxon>Listeria</taxon>
    </lineage>
</organism>
<feature type="repeat" description="TPR" evidence="1">
    <location>
        <begin position="71"/>
        <end position="104"/>
    </location>
</feature>
<dbReference type="Pfam" id="PF12688">
    <property type="entry name" value="TPR_5"/>
    <property type="match status" value="1"/>
</dbReference>
<dbReference type="EMBL" id="JAARQN010000008">
    <property type="protein sequence ID" value="MBC1458054.1"/>
    <property type="molecule type" value="Genomic_DNA"/>
</dbReference>
<keyword evidence="1" id="KW-0802">TPR repeat</keyword>
<dbReference type="PROSITE" id="PS50005">
    <property type="entry name" value="TPR"/>
    <property type="match status" value="1"/>
</dbReference>
<dbReference type="InterPro" id="IPR011990">
    <property type="entry name" value="TPR-like_helical_dom_sf"/>
</dbReference>
<gene>
    <name evidence="4" type="ORF">BMT55_06550</name>
    <name evidence="3" type="ORF">HB850_09800</name>
</gene>
<evidence type="ECO:0000313" key="6">
    <source>
        <dbReference type="Proteomes" id="UP000569903"/>
    </source>
</evidence>
<dbReference type="EMBL" id="MPDH01000005">
    <property type="protein sequence ID" value="PNP93083.1"/>
    <property type="molecule type" value="Genomic_DNA"/>
</dbReference>
<proteinExistence type="predicted"/>
<dbReference type="Proteomes" id="UP000236500">
    <property type="component" value="Unassembled WGS sequence"/>
</dbReference>
<comment type="caution">
    <text evidence="3">The sequence shown here is derived from an EMBL/GenBank/DDBJ whole genome shotgun (WGS) entry which is preliminary data.</text>
</comment>
<reference evidence="4 5" key="1">
    <citation type="submission" date="2016-11" db="EMBL/GenBank/DDBJ databases">
        <title>Whole Genome Sequence of Listeria newyorkensis.</title>
        <authorList>
            <person name="Frink S."/>
            <person name="Morales C."/>
            <person name="Kiang D."/>
        </authorList>
    </citation>
    <scope>NUCLEOTIDE SEQUENCE [LARGE SCALE GENOMIC DNA]</scope>
    <source>
        <strain evidence="4 5">F1604011-044</strain>
    </source>
</reference>
<dbReference type="RefSeq" id="WP_036091478.1">
    <property type="nucleotide sequence ID" value="NZ_BJEY01000004.1"/>
</dbReference>
<dbReference type="AlphaFoldDB" id="A0A841YX02"/>
<sequence length="160" mass="17715">MMKTTEILALLENGQYQDAKESAKNALLTAPDNALLNYYAAWSCDGLSDETEAISYYEKALEIGLPEHDLADAYIGLGSTYRAIGNYAKASETFQKARVAFPENQAITVFASMALYNEQNYKEAMQLAIKIIGETSSDPTIIAYKKAIINYSEDLDAVWD</sequence>
<evidence type="ECO:0000313" key="5">
    <source>
        <dbReference type="Proteomes" id="UP000236500"/>
    </source>
</evidence>
<accession>A0A841YX02</accession>